<feature type="compositionally biased region" description="Acidic residues" evidence="1">
    <location>
        <begin position="55"/>
        <end position="68"/>
    </location>
</feature>
<reference evidence="2" key="1">
    <citation type="journal article" date="2019" name="Sci. Rep.">
        <title>Draft genome of Tanacetum cinerariifolium, the natural source of mosquito coil.</title>
        <authorList>
            <person name="Yamashiro T."/>
            <person name="Shiraishi A."/>
            <person name="Satake H."/>
            <person name="Nakayama K."/>
        </authorList>
    </citation>
    <scope>NUCLEOTIDE SEQUENCE</scope>
</reference>
<dbReference type="AlphaFoldDB" id="A0A699KBU1"/>
<gene>
    <name evidence="2" type="ORF">Tci_658603</name>
</gene>
<protein>
    <submittedName>
        <fullName evidence="2">Transposase, Ptta/En/Spm, transposase, Tnp1/En/Spm-like protein</fullName>
    </submittedName>
</protein>
<feature type="non-terminal residue" evidence="2">
    <location>
        <position position="1"/>
    </location>
</feature>
<feature type="region of interest" description="Disordered" evidence="1">
    <location>
        <begin position="37"/>
        <end position="68"/>
    </location>
</feature>
<organism evidence="2">
    <name type="scientific">Tanacetum cinerariifolium</name>
    <name type="common">Dalmatian daisy</name>
    <name type="synonym">Chrysanthemum cinerariifolium</name>
    <dbReference type="NCBI Taxonomy" id="118510"/>
    <lineage>
        <taxon>Eukaryota</taxon>
        <taxon>Viridiplantae</taxon>
        <taxon>Streptophyta</taxon>
        <taxon>Embryophyta</taxon>
        <taxon>Tracheophyta</taxon>
        <taxon>Spermatophyta</taxon>
        <taxon>Magnoliopsida</taxon>
        <taxon>eudicotyledons</taxon>
        <taxon>Gunneridae</taxon>
        <taxon>Pentapetalae</taxon>
        <taxon>asterids</taxon>
        <taxon>campanulids</taxon>
        <taxon>Asterales</taxon>
        <taxon>Asteraceae</taxon>
        <taxon>Asteroideae</taxon>
        <taxon>Anthemideae</taxon>
        <taxon>Anthemidinae</taxon>
        <taxon>Tanacetum</taxon>
    </lineage>
</organism>
<name>A0A699KBU1_TANCI</name>
<comment type="caution">
    <text evidence="2">The sequence shown here is derived from an EMBL/GenBank/DDBJ whole genome shotgun (WGS) entry which is preliminary data.</text>
</comment>
<evidence type="ECO:0000256" key="1">
    <source>
        <dbReference type="SAM" id="MobiDB-lite"/>
    </source>
</evidence>
<dbReference type="EMBL" id="BKCJ010503359">
    <property type="protein sequence ID" value="GFA86631.1"/>
    <property type="molecule type" value="Genomic_DNA"/>
</dbReference>
<proteinExistence type="predicted"/>
<accession>A0A699KBU1</accession>
<sequence>VTAIKESKDLTSVSLDELIGNLKLYEVIIKKDSEMVKDKREQNRSLALKTKKESSDEDSSTSDSEDEEYAMTVRDYKFFSKDEEYSNYNQRAFVGVSWSDSDEDEEKRTKDEKCLMAKASKEVPSETKFFSDDHSLLDEENLYSEIIDYAKQ</sequence>
<evidence type="ECO:0000313" key="2">
    <source>
        <dbReference type="EMBL" id="GFA86631.1"/>
    </source>
</evidence>
<feature type="non-terminal residue" evidence="2">
    <location>
        <position position="152"/>
    </location>
</feature>